<dbReference type="EMBL" id="JBBMEZ010000025">
    <property type="protein sequence ID" value="MEQ2470418.1"/>
    <property type="molecule type" value="Genomic_DNA"/>
</dbReference>
<sequence>MINNQFSGNNMPFYGNNLNYNRNFKKEFQYDNLKQRSSGLGFFVFAYSLTMTVSAMIVVEVFKAFGSAKYIYSDNYSILTYFMDIFISVFAVVVPAFFYIKLSRNSLNDIISTKYVKQKSMIPILFLGMGGAMIANVATSVIADNFSLFGIENTSSGLTIGDSSVLSIVLNIISTAIVPAFAEEFAFRGIVMGSLRKFGDTTAVIGSAILFGAMHQNISQIPFAFILGLIFAYVDCKFNSILPSIAIHFLNNLYAVSMSILRDANIVSDYAATIISYSLIIFFCIAGFISYIVLAKNDKNFFKMSDKKDGIVSELSLKEKMTAFLVNPGIILSLVLFLITTITNLGLINNG</sequence>
<feature type="transmembrane region" description="Helical" evidence="1">
    <location>
        <begin position="324"/>
        <end position="348"/>
    </location>
</feature>
<feature type="transmembrane region" description="Helical" evidence="1">
    <location>
        <begin position="274"/>
        <end position="294"/>
    </location>
</feature>
<feature type="transmembrane region" description="Helical" evidence="1">
    <location>
        <begin position="78"/>
        <end position="100"/>
    </location>
</feature>
<feature type="transmembrane region" description="Helical" evidence="1">
    <location>
        <begin position="241"/>
        <end position="262"/>
    </location>
</feature>
<dbReference type="EC" id="3.4.-.-" evidence="3"/>
<feature type="transmembrane region" description="Helical" evidence="1">
    <location>
        <begin position="163"/>
        <end position="182"/>
    </location>
</feature>
<feature type="domain" description="CAAX prenyl protease 2/Lysostaphin resistance protein A-like" evidence="2">
    <location>
        <begin position="168"/>
        <end position="253"/>
    </location>
</feature>
<dbReference type="PANTHER" id="PTHR43592:SF15">
    <property type="entry name" value="CAAX AMINO TERMINAL PROTEASE FAMILY PROTEIN"/>
    <property type="match status" value="1"/>
</dbReference>
<feature type="transmembrane region" description="Helical" evidence="1">
    <location>
        <begin position="121"/>
        <end position="143"/>
    </location>
</feature>
<feature type="transmembrane region" description="Helical" evidence="1">
    <location>
        <begin position="39"/>
        <end position="58"/>
    </location>
</feature>
<keyword evidence="4" id="KW-1185">Reference proteome</keyword>
<dbReference type="Pfam" id="PF02517">
    <property type="entry name" value="Rce1-like"/>
    <property type="match status" value="1"/>
</dbReference>
<dbReference type="RefSeq" id="WP_117949980.1">
    <property type="nucleotide sequence ID" value="NZ_JBBMEZ010000025.1"/>
</dbReference>
<comment type="caution">
    <text evidence="3">The sequence shown here is derived from an EMBL/GenBank/DDBJ whole genome shotgun (WGS) entry which is preliminary data.</text>
</comment>
<dbReference type="GO" id="GO:0016787">
    <property type="term" value="F:hydrolase activity"/>
    <property type="evidence" value="ECO:0007669"/>
    <property type="project" value="UniProtKB-KW"/>
</dbReference>
<keyword evidence="1" id="KW-0472">Membrane</keyword>
<feature type="transmembrane region" description="Helical" evidence="1">
    <location>
        <begin position="218"/>
        <end position="234"/>
    </location>
</feature>
<dbReference type="PANTHER" id="PTHR43592">
    <property type="entry name" value="CAAX AMINO TERMINAL PROTEASE"/>
    <property type="match status" value="1"/>
</dbReference>
<evidence type="ECO:0000313" key="3">
    <source>
        <dbReference type="EMBL" id="MEQ2470418.1"/>
    </source>
</evidence>
<keyword evidence="3" id="KW-0378">Hydrolase</keyword>
<proteinExistence type="predicted"/>
<dbReference type="Proteomes" id="UP001490816">
    <property type="component" value="Unassembled WGS sequence"/>
</dbReference>
<evidence type="ECO:0000256" key="1">
    <source>
        <dbReference type="SAM" id="Phobius"/>
    </source>
</evidence>
<organism evidence="3 4">
    <name type="scientific">Ruminococcoides intestinale</name>
    <dbReference type="NCBI Taxonomy" id="3133162"/>
    <lineage>
        <taxon>Bacteria</taxon>
        <taxon>Bacillati</taxon>
        <taxon>Bacillota</taxon>
        <taxon>Clostridia</taxon>
        <taxon>Eubacteriales</taxon>
        <taxon>Oscillospiraceae</taxon>
        <taxon>Ruminococcoides</taxon>
    </lineage>
</organism>
<keyword evidence="1" id="KW-0812">Transmembrane</keyword>
<evidence type="ECO:0000259" key="2">
    <source>
        <dbReference type="Pfam" id="PF02517"/>
    </source>
</evidence>
<dbReference type="InterPro" id="IPR003675">
    <property type="entry name" value="Rce1/LyrA-like_dom"/>
</dbReference>
<gene>
    <name evidence="3" type="ORF">WMO39_08795</name>
</gene>
<name>A0ABV1FAM5_9FIRM</name>
<protein>
    <submittedName>
        <fullName evidence="3">CPBP family intramembrane glutamic endopeptidase</fullName>
        <ecNumber evidence="3">3.4.-.-</ecNumber>
    </submittedName>
</protein>
<evidence type="ECO:0000313" key="4">
    <source>
        <dbReference type="Proteomes" id="UP001490816"/>
    </source>
</evidence>
<reference evidence="3 4" key="1">
    <citation type="submission" date="2024-03" db="EMBL/GenBank/DDBJ databases">
        <title>Human intestinal bacterial collection.</title>
        <authorList>
            <person name="Pauvert C."/>
            <person name="Hitch T.C.A."/>
            <person name="Clavel T."/>
        </authorList>
    </citation>
    <scope>NUCLEOTIDE SEQUENCE [LARGE SCALE GENOMIC DNA]</scope>
    <source>
        <strain evidence="3 4">CLA-JM-H38</strain>
    </source>
</reference>
<keyword evidence="1" id="KW-1133">Transmembrane helix</keyword>
<accession>A0ABV1FAM5</accession>